<sequence length="514" mass="59214">MTRREIPATINLSTFNDVTIENLVSLQTKIKNTISRASFIALDAEFTGLGGRHADTKAFNLEDRYENLCKVAKSYAILSLGFTTFELLSTEEGEIRSNELEKSYAVHNFSFTLSCQSEHKVSPNSLKFLAGVGFDFHKQLMHGIPYEPGPDKAVHYPNHPNVIMRSIFSHILAQKIPLVVHNGFLDLIFIYYAFYADLPPDLNSFVADLTEMFPAGIIDTKYISSYVTDEKTTFLAYLYRKYEREQFERKMTGKKEYLDMKFQEKLSCIPVKRSRDEEDDYESSSHGHNGRMHKTRYGNEKNRRKYEDDTDDDDKLPYCQQYASYGYCRMNMQCGKSHDLDLILDYETEQEGRRKHHNFDSTSKALKETRVSHSIKTKDSDSSTEVFPSSPSMESASTFETEHSSSRFPVNNVKISAKAKTINDINHYRENSLSVTPRTKENIETYHAAHFDSYMTGFVFARQLLVLSEVEVLNEHKNKLYLMNKDRPLLVQKSEFAHTSEGHRTKAEAISRSK</sequence>
<organism evidence="8 9">
    <name type="scientific">Paraglomus occultum</name>
    <dbReference type="NCBI Taxonomy" id="144539"/>
    <lineage>
        <taxon>Eukaryota</taxon>
        <taxon>Fungi</taxon>
        <taxon>Fungi incertae sedis</taxon>
        <taxon>Mucoromycota</taxon>
        <taxon>Glomeromycotina</taxon>
        <taxon>Glomeromycetes</taxon>
        <taxon>Paraglomerales</taxon>
        <taxon>Paraglomeraceae</taxon>
        <taxon>Paraglomus</taxon>
    </lineage>
</organism>
<evidence type="ECO:0000256" key="5">
    <source>
        <dbReference type="PROSITE-ProRule" id="PRU00723"/>
    </source>
</evidence>
<evidence type="ECO:0000256" key="6">
    <source>
        <dbReference type="SAM" id="MobiDB-lite"/>
    </source>
</evidence>
<reference evidence="8" key="1">
    <citation type="submission" date="2021-06" db="EMBL/GenBank/DDBJ databases">
        <authorList>
            <person name="Kallberg Y."/>
            <person name="Tangrot J."/>
            <person name="Rosling A."/>
        </authorList>
    </citation>
    <scope>NUCLEOTIDE SEQUENCE</scope>
    <source>
        <strain evidence="8">IA702</strain>
    </source>
</reference>
<feature type="compositionally biased region" description="Basic and acidic residues" evidence="6">
    <location>
        <begin position="297"/>
        <end position="307"/>
    </location>
</feature>
<accession>A0A9N9AIU3</accession>
<evidence type="ECO:0000256" key="4">
    <source>
        <dbReference type="ARBA" id="ARBA00022833"/>
    </source>
</evidence>
<dbReference type="Pfam" id="PF04857">
    <property type="entry name" value="CAF1"/>
    <property type="match status" value="2"/>
</dbReference>
<dbReference type="EMBL" id="CAJVPJ010000484">
    <property type="protein sequence ID" value="CAG8529708.1"/>
    <property type="molecule type" value="Genomic_DNA"/>
</dbReference>
<keyword evidence="9" id="KW-1185">Reference proteome</keyword>
<dbReference type="InterPro" id="IPR036397">
    <property type="entry name" value="RNaseH_sf"/>
</dbReference>
<gene>
    <name evidence="8" type="ORF">POCULU_LOCUS3998</name>
</gene>
<dbReference type="InterPro" id="IPR000571">
    <property type="entry name" value="Znf_CCCH"/>
</dbReference>
<feature type="compositionally biased region" description="Polar residues" evidence="6">
    <location>
        <begin position="383"/>
        <end position="399"/>
    </location>
</feature>
<keyword evidence="4 5" id="KW-0862">Zinc</keyword>
<evidence type="ECO:0000259" key="7">
    <source>
        <dbReference type="PROSITE" id="PS50103"/>
    </source>
</evidence>
<dbReference type="SUPFAM" id="SSF90229">
    <property type="entry name" value="CCCH zinc finger"/>
    <property type="match status" value="1"/>
</dbReference>
<dbReference type="OrthoDB" id="414075at2759"/>
<keyword evidence="3 5" id="KW-0863">Zinc-finger</keyword>
<evidence type="ECO:0000313" key="8">
    <source>
        <dbReference type="EMBL" id="CAG8529708.1"/>
    </source>
</evidence>
<dbReference type="PANTHER" id="PTHR15092:SF37">
    <property type="entry name" value="TARGET OF EGR1 PROTEIN 1"/>
    <property type="match status" value="1"/>
</dbReference>
<protein>
    <submittedName>
        <fullName evidence="8">5792_t:CDS:1</fullName>
    </submittedName>
</protein>
<evidence type="ECO:0000256" key="2">
    <source>
        <dbReference type="ARBA" id="ARBA00022723"/>
    </source>
</evidence>
<dbReference type="InterPro" id="IPR036855">
    <property type="entry name" value="Znf_CCCH_sf"/>
</dbReference>
<evidence type="ECO:0000313" key="9">
    <source>
        <dbReference type="Proteomes" id="UP000789572"/>
    </source>
</evidence>
<dbReference type="PANTHER" id="PTHR15092">
    <property type="entry name" value="POLY A -SPECIFIC RIBONUCLEASE/TARGET OF EGR1, MEMBER 1"/>
    <property type="match status" value="1"/>
</dbReference>
<dbReference type="InterPro" id="IPR012337">
    <property type="entry name" value="RNaseH-like_sf"/>
</dbReference>
<dbReference type="SUPFAM" id="SSF53098">
    <property type="entry name" value="Ribonuclease H-like"/>
    <property type="match status" value="1"/>
</dbReference>
<comment type="similarity">
    <text evidence="1">Belongs to the CAF1 family.</text>
</comment>
<evidence type="ECO:0000256" key="1">
    <source>
        <dbReference type="ARBA" id="ARBA00008372"/>
    </source>
</evidence>
<dbReference type="GO" id="GO:0008270">
    <property type="term" value="F:zinc ion binding"/>
    <property type="evidence" value="ECO:0007669"/>
    <property type="project" value="UniProtKB-KW"/>
</dbReference>
<dbReference type="PROSITE" id="PS50103">
    <property type="entry name" value="ZF_C3H1"/>
    <property type="match status" value="1"/>
</dbReference>
<feature type="zinc finger region" description="C3H1-type" evidence="5">
    <location>
        <begin position="313"/>
        <end position="341"/>
    </location>
</feature>
<dbReference type="GO" id="GO:0000175">
    <property type="term" value="F:3'-5'-RNA exonuclease activity"/>
    <property type="evidence" value="ECO:0007669"/>
    <property type="project" value="TreeGrafter"/>
</dbReference>
<dbReference type="GO" id="GO:0034472">
    <property type="term" value="P:snRNA 3'-end processing"/>
    <property type="evidence" value="ECO:0007669"/>
    <property type="project" value="TreeGrafter"/>
</dbReference>
<proteinExistence type="inferred from homology"/>
<comment type="caution">
    <text evidence="8">The sequence shown here is derived from an EMBL/GenBank/DDBJ whole genome shotgun (WGS) entry which is preliminary data.</text>
</comment>
<dbReference type="Proteomes" id="UP000789572">
    <property type="component" value="Unassembled WGS sequence"/>
</dbReference>
<feature type="region of interest" description="Disordered" evidence="6">
    <location>
        <begin position="366"/>
        <end position="403"/>
    </location>
</feature>
<evidence type="ECO:0000256" key="3">
    <source>
        <dbReference type="ARBA" id="ARBA00022771"/>
    </source>
</evidence>
<dbReference type="Gene3D" id="3.30.420.10">
    <property type="entry name" value="Ribonuclease H-like superfamily/Ribonuclease H"/>
    <property type="match status" value="2"/>
</dbReference>
<feature type="compositionally biased region" description="Basic and acidic residues" evidence="6">
    <location>
        <begin position="366"/>
        <end position="381"/>
    </location>
</feature>
<dbReference type="GO" id="GO:0015030">
    <property type="term" value="C:Cajal body"/>
    <property type="evidence" value="ECO:0007669"/>
    <property type="project" value="TreeGrafter"/>
</dbReference>
<dbReference type="AlphaFoldDB" id="A0A9N9AIU3"/>
<keyword evidence="2 5" id="KW-0479">Metal-binding</keyword>
<feature type="domain" description="C3H1-type" evidence="7">
    <location>
        <begin position="313"/>
        <end position="341"/>
    </location>
</feature>
<dbReference type="GO" id="GO:0017069">
    <property type="term" value="F:snRNA binding"/>
    <property type="evidence" value="ECO:0007669"/>
    <property type="project" value="TreeGrafter"/>
</dbReference>
<name>A0A9N9AIU3_9GLOM</name>
<dbReference type="InterPro" id="IPR051181">
    <property type="entry name" value="CAF1_poly(A)_ribonucleases"/>
</dbReference>
<feature type="region of interest" description="Disordered" evidence="6">
    <location>
        <begin position="277"/>
        <end position="313"/>
    </location>
</feature>
<dbReference type="InterPro" id="IPR006941">
    <property type="entry name" value="RNase_CAF1"/>
</dbReference>